<feature type="domain" description="3-hydroxyisobutyrate dehydrogenase-like NAD-binding" evidence="6">
    <location>
        <begin position="162"/>
        <end position="282"/>
    </location>
</feature>
<dbReference type="GO" id="GO:0016616">
    <property type="term" value="F:oxidoreductase activity, acting on the CH-OH group of donors, NAD or NADP as acceptor"/>
    <property type="evidence" value="ECO:0007669"/>
    <property type="project" value="TreeGrafter"/>
</dbReference>
<reference evidence="7 8" key="1">
    <citation type="submission" date="2018-10" db="EMBL/GenBank/DDBJ databases">
        <title>Anaerotruncus faecis sp. nov., isolated from human feces.</title>
        <authorList>
            <person name="Wang Y.-J."/>
        </authorList>
    </citation>
    <scope>NUCLEOTIDE SEQUENCE [LARGE SCALE GENOMIC DNA]</scope>
    <source>
        <strain evidence="7 8">22A2-44</strain>
    </source>
</reference>
<gene>
    <name evidence="7" type="ORF">D4A47_02460</name>
</gene>
<dbReference type="SUPFAM" id="SSF51735">
    <property type="entry name" value="NAD(P)-binding Rossmann-fold domains"/>
    <property type="match status" value="1"/>
</dbReference>
<evidence type="ECO:0000313" key="8">
    <source>
        <dbReference type="Proteomes" id="UP000276301"/>
    </source>
</evidence>
<dbReference type="Gene3D" id="3.40.50.720">
    <property type="entry name" value="NAD(P)-binding Rossmann-like Domain"/>
    <property type="match status" value="1"/>
</dbReference>
<keyword evidence="8" id="KW-1185">Reference proteome</keyword>
<evidence type="ECO:0000259" key="6">
    <source>
        <dbReference type="Pfam" id="PF14833"/>
    </source>
</evidence>
<dbReference type="AlphaFoldDB" id="A0A498CXD8"/>
<dbReference type="GO" id="GO:0051287">
    <property type="term" value="F:NAD binding"/>
    <property type="evidence" value="ECO:0007669"/>
    <property type="project" value="InterPro"/>
</dbReference>
<dbReference type="PIRSF" id="PIRSF000103">
    <property type="entry name" value="HIBADH"/>
    <property type="match status" value="1"/>
</dbReference>
<comment type="caution">
    <text evidence="7">The sequence shown here is derived from an EMBL/GenBank/DDBJ whole genome shotgun (WGS) entry which is preliminary data.</text>
</comment>
<accession>A0A498CXD8</accession>
<dbReference type="EMBL" id="RCHT01000002">
    <property type="protein sequence ID" value="RLL13772.1"/>
    <property type="molecule type" value="Genomic_DNA"/>
</dbReference>
<dbReference type="PANTHER" id="PTHR22981">
    <property type="entry name" value="3-HYDROXYISOBUTYRATE DEHYDROGENASE-RELATED"/>
    <property type="match status" value="1"/>
</dbReference>
<dbReference type="InterPro" id="IPR006115">
    <property type="entry name" value="6PGDH_NADP-bd"/>
</dbReference>
<comment type="similarity">
    <text evidence="1">Belongs to the HIBADH-related family.</text>
</comment>
<dbReference type="Proteomes" id="UP000276301">
    <property type="component" value="Unassembled WGS sequence"/>
</dbReference>
<proteinExistence type="inferred from homology"/>
<dbReference type="RefSeq" id="WP_101552058.1">
    <property type="nucleotide sequence ID" value="NZ_DBFNFR010000167.1"/>
</dbReference>
<dbReference type="InterPro" id="IPR036291">
    <property type="entry name" value="NAD(P)-bd_dom_sf"/>
</dbReference>
<feature type="active site" evidence="4">
    <location>
        <position position="168"/>
    </location>
</feature>
<dbReference type="InterPro" id="IPR013328">
    <property type="entry name" value="6PGD_dom2"/>
</dbReference>
<evidence type="ECO:0000256" key="2">
    <source>
        <dbReference type="ARBA" id="ARBA00023002"/>
    </source>
</evidence>
<dbReference type="InterPro" id="IPR008927">
    <property type="entry name" value="6-PGluconate_DH-like_C_sf"/>
</dbReference>
<evidence type="ECO:0000256" key="3">
    <source>
        <dbReference type="ARBA" id="ARBA00023027"/>
    </source>
</evidence>
<organism evidence="7 8">
    <name type="scientific">Anaerotruncus massiliensis</name>
    <name type="common">ex Liu et al. 2021</name>
    <dbReference type="NCBI Taxonomy" id="2321404"/>
    <lineage>
        <taxon>Bacteria</taxon>
        <taxon>Bacillati</taxon>
        <taxon>Bacillota</taxon>
        <taxon>Clostridia</taxon>
        <taxon>Eubacteriales</taxon>
        <taxon>Oscillospiraceae</taxon>
        <taxon>Anaerotruncus</taxon>
    </lineage>
</organism>
<keyword evidence="3" id="KW-0520">NAD</keyword>
<evidence type="ECO:0000313" key="7">
    <source>
        <dbReference type="EMBL" id="RLL13772.1"/>
    </source>
</evidence>
<keyword evidence="2" id="KW-0560">Oxidoreductase</keyword>
<dbReference type="PANTHER" id="PTHR22981:SF7">
    <property type="entry name" value="3-HYDROXYISOBUTYRATE DEHYDROGENASE, MITOCHONDRIAL"/>
    <property type="match status" value="1"/>
</dbReference>
<evidence type="ECO:0000256" key="4">
    <source>
        <dbReference type="PIRSR" id="PIRSR000103-1"/>
    </source>
</evidence>
<evidence type="ECO:0000256" key="1">
    <source>
        <dbReference type="ARBA" id="ARBA00009080"/>
    </source>
</evidence>
<dbReference type="Pfam" id="PF03446">
    <property type="entry name" value="NAD_binding_2"/>
    <property type="match status" value="1"/>
</dbReference>
<dbReference type="InterPro" id="IPR015815">
    <property type="entry name" value="HIBADH-related"/>
</dbReference>
<dbReference type="InterPro" id="IPR029154">
    <property type="entry name" value="HIBADH-like_NADP-bd"/>
</dbReference>
<dbReference type="SUPFAM" id="SSF48179">
    <property type="entry name" value="6-phosphogluconate dehydrogenase C-terminal domain-like"/>
    <property type="match status" value="1"/>
</dbReference>
<dbReference type="Gene3D" id="1.10.1040.10">
    <property type="entry name" value="N-(1-d-carboxylethyl)-l-norvaline Dehydrogenase, domain 2"/>
    <property type="match status" value="1"/>
</dbReference>
<dbReference type="Pfam" id="PF14833">
    <property type="entry name" value="NAD_binding_11"/>
    <property type="match status" value="1"/>
</dbReference>
<name>A0A498CXD8_9FIRM</name>
<feature type="domain" description="6-phosphogluconate dehydrogenase NADP-binding" evidence="5">
    <location>
        <begin position="2"/>
        <end position="159"/>
    </location>
</feature>
<evidence type="ECO:0000259" key="5">
    <source>
        <dbReference type="Pfam" id="PF03446"/>
    </source>
</evidence>
<dbReference type="GO" id="GO:0050661">
    <property type="term" value="F:NADP binding"/>
    <property type="evidence" value="ECO:0007669"/>
    <property type="project" value="InterPro"/>
</dbReference>
<sequence>MRIGMIGLGAMGLPIAKRLLGAGHELCAFDLSPRAAGEAEAAGARICPTAGEAAADTEVLFCSLPNAAIVRSVLEEILGRESIGASVIADLSSIAPESARKFSEMAAARGITYMDCPVSGGVGGAAAGTLTVMAGGPDQAFLRMRPLFETIGRKICHIGPVGAGSGVKMVNNYLLGCNMAAAAEALVLGAKIGLGLDTMYEIIRESSGRSFIIENKIPNFIKKRSFEGGFAVDLEYKDLGLAVETAKQLSMPIPMGSTAVQMFEAARAKGFGRQDITSLLKIWEELMDTEVR</sequence>
<protein>
    <submittedName>
        <fullName evidence="7">NAD(P)-dependent oxidoreductase</fullName>
    </submittedName>
</protein>